<feature type="region of interest" description="Disordered" evidence="1">
    <location>
        <begin position="284"/>
        <end position="312"/>
    </location>
</feature>
<dbReference type="Pfam" id="PF09557">
    <property type="entry name" value="DUF2382"/>
    <property type="match status" value="1"/>
</dbReference>
<dbReference type="Proteomes" id="UP001236014">
    <property type="component" value="Chromosome"/>
</dbReference>
<dbReference type="KEGG" id="acab:QRX50_35595"/>
<feature type="domain" description="PRC-barrel" evidence="2">
    <location>
        <begin position="63"/>
        <end position="128"/>
    </location>
</feature>
<dbReference type="InterPro" id="IPR019060">
    <property type="entry name" value="DUF2382"/>
</dbReference>
<accession>A0A9Y2MQ26</accession>
<evidence type="ECO:0000256" key="1">
    <source>
        <dbReference type="SAM" id="MobiDB-lite"/>
    </source>
</evidence>
<evidence type="ECO:0000313" key="5">
    <source>
        <dbReference type="Proteomes" id="UP001236014"/>
    </source>
</evidence>
<dbReference type="InterPro" id="IPR011033">
    <property type="entry name" value="PRC_barrel-like_sf"/>
</dbReference>
<dbReference type="InterPro" id="IPR027275">
    <property type="entry name" value="PRC-brl_dom"/>
</dbReference>
<feature type="compositionally biased region" description="Basic and acidic residues" evidence="1">
    <location>
        <begin position="294"/>
        <end position="312"/>
    </location>
</feature>
<evidence type="ECO:0000259" key="2">
    <source>
        <dbReference type="Pfam" id="PF05239"/>
    </source>
</evidence>
<keyword evidence="5" id="KW-1185">Reference proteome</keyword>
<gene>
    <name evidence="4" type="ORF">QRX50_35595</name>
</gene>
<name>A0A9Y2MQ26_9PSEU</name>
<feature type="domain" description="DUF2382" evidence="3">
    <location>
        <begin position="190"/>
        <end position="301"/>
    </location>
</feature>
<proteinExistence type="predicted"/>
<dbReference type="RefSeq" id="WP_285967483.1">
    <property type="nucleotide sequence ID" value="NZ_CP127294.1"/>
</dbReference>
<dbReference type="Gene3D" id="3.90.50.10">
    <property type="entry name" value="Photosynthetic Reaction Center, subunit H, domain 2"/>
    <property type="match status" value="1"/>
</dbReference>
<dbReference type="InterPro" id="IPR052967">
    <property type="entry name" value="Stress_Response_Assoc"/>
</dbReference>
<dbReference type="GO" id="GO:0019684">
    <property type="term" value="P:photosynthesis, light reaction"/>
    <property type="evidence" value="ECO:0007669"/>
    <property type="project" value="InterPro"/>
</dbReference>
<reference evidence="4 5" key="1">
    <citation type="submission" date="2023-06" db="EMBL/GenBank/DDBJ databases">
        <authorList>
            <person name="Oyuntsetseg B."/>
            <person name="Kim S.B."/>
        </authorList>
    </citation>
    <scope>NUCLEOTIDE SEQUENCE [LARGE SCALE GENOMIC DNA]</scope>
    <source>
        <strain evidence="4 5">2-15</strain>
    </source>
</reference>
<dbReference type="InterPro" id="IPR014747">
    <property type="entry name" value="Bac_photo_RC_H_C"/>
</dbReference>
<dbReference type="GO" id="GO:0030077">
    <property type="term" value="C:plasma membrane light-harvesting complex"/>
    <property type="evidence" value="ECO:0007669"/>
    <property type="project" value="InterPro"/>
</dbReference>
<dbReference type="PANTHER" id="PTHR38463">
    <property type="entry name" value="STRESS RESPONSE PROTEIN YSNF"/>
    <property type="match status" value="1"/>
</dbReference>
<dbReference type="Pfam" id="PF05239">
    <property type="entry name" value="PRC"/>
    <property type="match status" value="1"/>
</dbReference>
<organism evidence="4 5">
    <name type="scientific">Amycolatopsis carbonis</name>
    <dbReference type="NCBI Taxonomy" id="715471"/>
    <lineage>
        <taxon>Bacteria</taxon>
        <taxon>Bacillati</taxon>
        <taxon>Actinomycetota</taxon>
        <taxon>Actinomycetes</taxon>
        <taxon>Pseudonocardiales</taxon>
        <taxon>Pseudonocardiaceae</taxon>
        <taxon>Amycolatopsis</taxon>
    </lineage>
</organism>
<protein>
    <submittedName>
        <fullName evidence="4">PRC and DUF2382 domain-containing protein</fullName>
    </submittedName>
</protein>
<dbReference type="SUPFAM" id="SSF50346">
    <property type="entry name" value="PRC-barrel domain"/>
    <property type="match status" value="1"/>
</dbReference>
<evidence type="ECO:0000313" key="4">
    <source>
        <dbReference type="EMBL" id="WIX76735.1"/>
    </source>
</evidence>
<dbReference type="EMBL" id="CP127294">
    <property type="protein sequence ID" value="WIX76735.1"/>
    <property type="molecule type" value="Genomic_DNA"/>
</dbReference>
<sequence length="312" mass="34477">MQLTRILLELRRSSSTSQRRTAAKKFREQVSRLWNRVIGEERQPPSLRGSNKMTVPHSQDIASWAGKTIHDTAGQKIGKVGQLWADDASGAPSWVTVNTGLFGTSETFLPVQGLQPRGDDLQTSYDKDVVKDAPHVDPSGDHLDPGEISRLYQHYGLDTGQGQVGRADTVADTAADTGHDISGPTTDDAMTRSEERLRVGTQREQTGRATLRKYVVTETQQVSVPVTHEEVHVEREPITEANAGAALAGPAISDEEHEMTLHAERPVVETEVVPVERVRLAKEEVTETETVSGEVRKERIDTDDLPENRPRR</sequence>
<dbReference type="PANTHER" id="PTHR38463:SF1">
    <property type="entry name" value="STRESS RESPONSE PROTEIN YSNF"/>
    <property type="match status" value="1"/>
</dbReference>
<dbReference type="AlphaFoldDB" id="A0A9Y2MQ26"/>
<evidence type="ECO:0000259" key="3">
    <source>
        <dbReference type="Pfam" id="PF09557"/>
    </source>
</evidence>